<name>A0A8G1RMQ6_9EURO</name>
<dbReference type="RefSeq" id="XP_040799609.1">
    <property type="nucleotide sequence ID" value="XM_040939321.1"/>
</dbReference>
<dbReference type="AlphaFoldDB" id="A0A8G1RMQ6"/>
<accession>A0A8G1RMQ6</accession>
<keyword evidence="2" id="KW-1185">Reference proteome</keyword>
<dbReference type="EMBL" id="KZ824655">
    <property type="protein sequence ID" value="RAK75599.1"/>
    <property type="molecule type" value="Genomic_DNA"/>
</dbReference>
<dbReference type="VEuPathDB" id="FungiDB:BO72DRAFT_162163"/>
<dbReference type="Proteomes" id="UP000249789">
    <property type="component" value="Unassembled WGS sequence"/>
</dbReference>
<evidence type="ECO:0000313" key="2">
    <source>
        <dbReference type="Proteomes" id="UP000249789"/>
    </source>
</evidence>
<sequence>MLEGHISMPHVWSVCTQRGRRTAATPPCGSATHRNAEGHLEIVLAAGQERGGAAAVGCCWLLLTGTTTTTTTAAAAAASSLAPKHPPPPPPICPLNCPCCFATSPSGRAPLADSFLFSFFISVSSFLLGRIMRAP</sequence>
<reference evidence="1 2" key="1">
    <citation type="submission" date="2018-02" db="EMBL/GenBank/DDBJ databases">
        <title>The genomes of Aspergillus section Nigri reveals drivers in fungal speciation.</title>
        <authorList>
            <consortium name="DOE Joint Genome Institute"/>
            <person name="Vesth T.C."/>
            <person name="Nybo J."/>
            <person name="Theobald S."/>
            <person name="Brandl J."/>
            <person name="Frisvad J.C."/>
            <person name="Nielsen K.F."/>
            <person name="Lyhne E.K."/>
            <person name="Kogle M.E."/>
            <person name="Kuo A."/>
            <person name="Riley R."/>
            <person name="Clum A."/>
            <person name="Nolan M."/>
            <person name="Lipzen A."/>
            <person name="Salamov A."/>
            <person name="Henrissat B."/>
            <person name="Wiebenga A."/>
            <person name="De vries R.P."/>
            <person name="Grigoriev I.V."/>
            <person name="Mortensen U.H."/>
            <person name="Andersen M.R."/>
            <person name="Baker S.E."/>
        </authorList>
    </citation>
    <scope>NUCLEOTIDE SEQUENCE [LARGE SCALE GENOMIC DNA]</scope>
    <source>
        <strain evidence="1 2">CBS 313.89</strain>
    </source>
</reference>
<evidence type="ECO:0000313" key="1">
    <source>
        <dbReference type="EMBL" id="RAK75599.1"/>
    </source>
</evidence>
<organism evidence="1 2">
    <name type="scientific">Aspergillus fijiensis CBS 313.89</name>
    <dbReference type="NCBI Taxonomy" id="1448319"/>
    <lineage>
        <taxon>Eukaryota</taxon>
        <taxon>Fungi</taxon>
        <taxon>Dikarya</taxon>
        <taxon>Ascomycota</taxon>
        <taxon>Pezizomycotina</taxon>
        <taxon>Eurotiomycetes</taxon>
        <taxon>Eurotiomycetidae</taxon>
        <taxon>Eurotiales</taxon>
        <taxon>Aspergillaceae</taxon>
        <taxon>Aspergillus</taxon>
    </lineage>
</organism>
<proteinExistence type="predicted"/>
<dbReference type="GeneID" id="63856654"/>
<gene>
    <name evidence="1" type="ORF">BO72DRAFT_162163</name>
</gene>
<protein>
    <submittedName>
        <fullName evidence="1">Uncharacterized protein</fullName>
    </submittedName>
</protein>